<dbReference type="Xenbase" id="XB-GENE-29097815">
    <property type="gene designation" value="LOC116412003"/>
</dbReference>
<proteinExistence type="predicted"/>
<evidence type="ECO:0000313" key="3">
    <source>
        <dbReference type="RefSeq" id="XP_031760829.1"/>
    </source>
</evidence>
<accession>A0A8J1JSG0</accession>
<feature type="region of interest" description="Disordered" evidence="1">
    <location>
        <begin position="138"/>
        <end position="166"/>
    </location>
</feature>
<reference evidence="3" key="1">
    <citation type="submission" date="2025-08" db="UniProtKB">
        <authorList>
            <consortium name="RefSeq"/>
        </authorList>
    </citation>
    <scope>IDENTIFICATION</scope>
    <source>
        <strain evidence="3">Nigerian</strain>
        <tissue evidence="3">Liver and blood</tissue>
    </source>
</reference>
<dbReference type="Proteomes" id="UP000008143">
    <property type="component" value="Chromosome 1"/>
</dbReference>
<feature type="compositionally biased region" description="Polar residues" evidence="1">
    <location>
        <begin position="144"/>
        <end position="166"/>
    </location>
</feature>
<evidence type="ECO:0000256" key="1">
    <source>
        <dbReference type="SAM" id="MobiDB-lite"/>
    </source>
</evidence>
<dbReference type="OMA" id="LPWKQQI"/>
<dbReference type="AGR" id="Xenbase:XB-GENE-29097815"/>
<dbReference type="OrthoDB" id="9884280at2759"/>
<evidence type="ECO:0000313" key="2">
    <source>
        <dbReference type="Proteomes" id="UP000008143"/>
    </source>
</evidence>
<dbReference type="GeneID" id="116412003"/>
<name>A0A8J1JSG0_XENTR</name>
<dbReference type="RefSeq" id="XP_031760829.1">
    <property type="nucleotide sequence ID" value="XM_031904969.1"/>
</dbReference>
<feature type="compositionally biased region" description="Basic and acidic residues" evidence="1">
    <location>
        <begin position="40"/>
        <end position="53"/>
    </location>
</feature>
<protein>
    <submittedName>
        <fullName evidence="3">Uncharacterized protein LOC116412003</fullName>
    </submittedName>
</protein>
<dbReference type="KEGG" id="xtr:116412003"/>
<feature type="region of interest" description="Disordered" evidence="1">
    <location>
        <begin position="40"/>
        <end position="59"/>
    </location>
</feature>
<dbReference type="AlphaFoldDB" id="A0A8J1JSG0"/>
<gene>
    <name evidence="3 4" type="primary">LOC116412003</name>
</gene>
<keyword evidence="2" id="KW-1185">Reference proteome</keyword>
<sequence>MELPWKQQIRRDLRRRDVVQMGNYGSLVESYALLLEQQEDRSKRNKETEDHVNEPLTPNMSSSYIMIQATPDCDQCHDLKSLKEQNDLLLKQLSWMEREREHLLTSLIEEKQKEAERVNQNNDIEERYRQLREKLYRKRDRPSQSRLLSVSSHANLNKNSRLNKLT</sequence>
<organism evidence="2 3">
    <name type="scientific">Xenopus tropicalis</name>
    <name type="common">Western clawed frog</name>
    <name type="synonym">Silurana tropicalis</name>
    <dbReference type="NCBI Taxonomy" id="8364"/>
    <lineage>
        <taxon>Eukaryota</taxon>
        <taxon>Metazoa</taxon>
        <taxon>Chordata</taxon>
        <taxon>Craniata</taxon>
        <taxon>Vertebrata</taxon>
        <taxon>Euteleostomi</taxon>
        <taxon>Amphibia</taxon>
        <taxon>Batrachia</taxon>
        <taxon>Anura</taxon>
        <taxon>Pipoidea</taxon>
        <taxon>Pipidae</taxon>
        <taxon>Xenopodinae</taxon>
        <taxon>Xenopus</taxon>
        <taxon>Silurana</taxon>
    </lineage>
</organism>
<evidence type="ECO:0000313" key="4">
    <source>
        <dbReference type="Xenbase" id="XB-GENE-29097815"/>
    </source>
</evidence>